<sequence length="376" mass="42482">MQKEESDPNKNFSSSSLIFKESTNQQRSSDRVYERDHQQQHSGSHEVSPLNVVISSALAGCLARITLHPLDTIKSRMQVQITNPELSSKLPSVLFEGGHASVKSSETANLHTYRNTLHAIQSMAKYEGIRGFYKGLGASLIFTGPAITLYLTSYEFCKNNLMRMGHNTFKSDSFLARNLGGETALVHLVSGLFAESVSCIFWVPHDVLKERLQVQRGNQLTLSQLIKIVRHDGFLQLYKGYWITLGSFGPFSAIYFLTYEKVKNFFQQRQTPGTPLPFSLILLSGAVGAGLGSFCTLPLDVIKTRFQVQRRTKRVYSENDIMFYKNFVDAVRKIAKYEGPKAFWKGFTSRIIYAAPNSALIMALFEFFKSEFDFIK</sequence>
<keyword evidence="3 9" id="KW-0813">Transport</keyword>
<evidence type="ECO:0000256" key="5">
    <source>
        <dbReference type="ARBA" id="ARBA00022989"/>
    </source>
</evidence>
<feature type="repeat" description="Solcar" evidence="8">
    <location>
        <begin position="276"/>
        <end position="371"/>
    </location>
</feature>
<keyword evidence="4 8" id="KW-0812">Transmembrane</keyword>
<evidence type="ECO:0000313" key="13">
    <source>
        <dbReference type="Proteomes" id="UP000816034"/>
    </source>
</evidence>
<dbReference type="InterPro" id="IPR018108">
    <property type="entry name" value="MCP_transmembrane"/>
</dbReference>
<dbReference type="InterPro" id="IPR023395">
    <property type="entry name" value="MCP_dom_sf"/>
</dbReference>
<dbReference type="AlphaFoldDB" id="A0AA88KHN6"/>
<dbReference type="PROSITE" id="PS50920">
    <property type="entry name" value="SOLCAR"/>
    <property type="match status" value="3"/>
</dbReference>
<evidence type="ECO:0000256" key="8">
    <source>
        <dbReference type="PROSITE-ProRule" id="PRU00282"/>
    </source>
</evidence>
<dbReference type="PANTHER" id="PTHR45758:SF19">
    <property type="entry name" value="CARRIER PROTEIN, PUTATIVE-RELATED"/>
    <property type="match status" value="1"/>
</dbReference>
<evidence type="ECO:0000256" key="1">
    <source>
        <dbReference type="ARBA" id="ARBA00004225"/>
    </source>
</evidence>
<evidence type="ECO:0000256" key="9">
    <source>
        <dbReference type="RuleBase" id="RU000488"/>
    </source>
</evidence>
<evidence type="ECO:0000256" key="11">
    <source>
        <dbReference type="SAM" id="Phobius"/>
    </source>
</evidence>
<evidence type="ECO:0000256" key="7">
    <source>
        <dbReference type="ARBA" id="ARBA00023136"/>
    </source>
</evidence>
<gene>
    <name evidence="12" type="ORF">C9374_006321</name>
</gene>
<feature type="region of interest" description="Disordered" evidence="10">
    <location>
        <begin position="1"/>
        <end position="46"/>
    </location>
</feature>
<keyword evidence="7 8" id="KW-0472">Membrane</keyword>
<keyword evidence="5 11" id="KW-1133">Transmembrane helix</keyword>
<feature type="transmembrane region" description="Helical" evidence="11">
    <location>
        <begin position="240"/>
        <end position="258"/>
    </location>
</feature>
<comment type="similarity">
    <text evidence="2 9">Belongs to the mitochondrial carrier (TC 2.A.29) family.</text>
</comment>
<evidence type="ECO:0000256" key="3">
    <source>
        <dbReference type="ARBA" id="ARBA00022448"/>
    </source>
</evidence>
<dbReference type="GO" id="GO:0031966">
    <property type="term" value="C:mitochondrial membrane"/>
    <property type="evidence" value="ECO:0007669"/>
    <property type="project" value="UniProtKB-SubCell"/>
</dbReference>
<dbReference type="Pfam" id="PF00153">
    <property type="entry name" value="Mito_carr"/>
    <property type="match status" value="3"/>
</dbReference>
<dbReference type="GO" id="GO:0048250">
    <property type="term" value="P:iron import into the mitochondrion"/>
    <property type="evidence" value="ECO:0007669"/>
    <property type="project" value="TreeGrafter"/>
</dbReference>
<evidence type="ECO:0000313" key="12">
    <source>
        <dbReference type="EMBL" id="KAG2381332.1"/>
    </source>
</evidence>
<dbReference type="RefSeq" id="XP_044547012.1">
    <property type="nucleotide sequence ID" value="XM_044696169.1"/>
</dbReference>
<keyword evidence="13" id="KW-1185">Reference proteome</keyword>
<comment type="subcellular location">
    <subcellularLocation>
        <location evidence="1">Mitochondrion membrane</location>
        <topology evidence="1">Multi-pass membrane protein</topology>
    </subcellularLocation>
</comment>
<evidence type="ECO:0000256" key="10">
    <source>
        <dbReference type="SAM" id="MobiDB-lite"/>
    </source>
</evidence>
<dbReference type="Proteomes" id="UP000816034">
    <property type="component" value="Unassembled WGS sequence"/>
</dbReference>
<dbReference type="GeneID" id="68098775"/>
<evidence type="ECO:0000256" key="2">
    <source>
        <dbReference type="ARBA" id="ARBA00006375"/>
    </source>
</evidence>
<dbReference type="PANTHER" id="PTHR45758">
    <property type="entry name" value="MITOFERRIN-1-RELATED"/>
    <property type="match status" value="1"/>
</dbReference>
<feature type="transmembrane region" description="Helical" evidence="11">
    <location>
        <begin position="131"/>
        <end position="152"/>
    </location>
</feature>
<evidence type="ECO:0000256" key="4">
    <source>
        <dbReference type="ARBA" id="ARBA00022692"/>
    </source>
</evidence>
<name>A0AA88KHN6_NAELO</name>
<feature type="repeat" description="Solcar" evidence="8">
    <location>
        <begin position="182"/>
        <end position="265"/>
    </location>
</feature>
<reference evidence="12 13" key="1">
    <citation type="journal article" date="2018" name="BMC Genomics">
        <title>The genome of Naegleria lovaniensis, the basis for a comparative approach to unravel pathogenicity factors of the human pathogenic amoeba N. fowleri.</title>
        <authorList>
            <person name="Liechti N."/>
            <person name="Schurch N."/>
            <person name="Bruggmann R."/>
            <person name="Wittwer M."/>
        </authorList>
    </citation>
    <scope>NUCLEOTIDE SEQUENCE [LARGE SCALE GENOMIC DNA]</scope>
    <source>
        <strain evidence="12 13">ATCC 30569</strain>
    </source>
</reference>
<comment type="caution">
    <text evidence="12">The sequence shown here is derived from an EMBL/GenBank/DDBJ whole genome shotgun (WGS) entry which is preliminary data.</text>
</comment>
<organism evidence="12 13">
    <name type="scientific">Naegleria lovaniensis</name>
    <name type="common">Amoeba</name>
    <dbReference type="NCBI Taxonomy" id="51637"/>
    <lineage>
        <taxon>Eukaryota</taxon>
        <taxon>Discoba</taxon>
        <taxon>Heterolobosea</taxon>
        <taxon>Tetramitia</taxon>
        <taxon>Eutetramitia</taxon>
        <taxon>Vahlkampfiidae</taxon>
        <taxon>Naegleria</taxon>
    </lineage>
</organism>
<accession>A0AA88KHN6</accession>
<proteinExistence type="inferred from homology"/>
<protein>
    <recommendedName>
        <fullName evidence="14">Mitochondrial carrier protein</fullName>
    </recommendedName>
</protein>
<keyword evidence="6" id="KW-0496">Mitochondrion</keyword>
<dbReference type="EMBL" id="PYSW02000027">
    <property type="protein sequence ID" value="KAG2381332.1"/>
    <property type="molecule type" value="Genomic_DNA"/>
</dbReference>
<feature type="transmembrane region" description="Helical" evidence="11">
    <location>
        <begin position="278"/>
        <end position="302"/>
    </location>
</feature>
<dbReference type="SUPFAM" id="SSF103506">
    <property type="entry name" value="Mitochondrial carrier"/>
    <property type="match status" value="1"/>
</dbReference>
<evidence type="ECO:0000256" key="6">
    <source>
        <dbReference type="ARBA" id="ARBA00023128"/>
    </source>
</evidence>
<evidence type="ECO:0008006" key="14">
    <source>
        <dbReference type="Google" id="ProtNLM"/>
    </source>
</evidence>
<dbReference type="GO" id="GO:0015093">
    <property type="term" value="F:ferrous iron transmembrane transporter activity"/>
    <property type="evidence" value="ECO:0007669"/>
    <property type="project" value="TreeGrafter"/>
</dbReference>
<feature type="compositionally biased region" description="Basic and acidic residues" evidence="10">
    <location>
        <begin position="28"/>
        <end position="39"/>
    </location>
</feature>
<feature type="compositionally biased region" description="Polar residues" evidence="10">
    <location>
        <begin position="9"/>
        <end position="27"/>
    </location>
</feature>
<dbReference type="Gene3D" id="1.50.40.10">
    <property type="entry name" value="Mitochondrial carrier domain"/>
    <property type="match status" value="2"/>
</dbReference>
<feature type="repeat" description="Solcar" evidence="8">
    <location>
        <begin position="47"/>
        <end position="160"/>
    </location>
</feature>